<organism evidence="3">
    <name type="scientific">freshwater metagenome</name>
    <dbReference type="NCBI Taxonomy" id="449393"/>
    <lineage>
        <taxon>unclassified sequences</taxon>
        <taxon>metagenomes</taxon>
        <taxon>ecological metagenomes</taxon>
    </lineage>
</organism>
<dbReference type="InterPro" id="IPR036968">
    <property type="entry name" value="Enolpyruvate_Tfrase_sf"/>
</dbReference>
<protein>
    <submittedName>
        <fullName evidence="3">Unannotated protein</fullName>
    </submittedName>
</protein>
<dbReference type="GO" id="GO:0016765">
    <property type="term" value="F:transferase activity, transferring alkyl or aryl (other than methyl) groups"/>
    <property type="evidence" value="ECO:0007669"/>
    <property type="project" value="InterPro"/>
</dbReference>
<dbReference type="AlphaFoldDB" id="A0A6J6W142"/>
<evidence type="ECO:0000256" key="1">
    <source>
        <dbReference type="ARBA" id="ARBA00022679"/>
    </source>
</evidence>
<sequence length="66" mass="7119">MVEEESALHITPGPLHGGVFHTYEDHRLATAGAVIGLVVPDIEVENIATTRKTLPDFPGLWSSLLV</sequence>
<accession>A0A6J6W142</accession>
<dbReference type="Gene3D" id="3.65.10.10">
    <property type="entry name" value="Enolpyruvate transferase domain"/>
    <property type="match status" value="1"/>
</dbReference>
<dbReference type="InterPro" id="IPR001986">
    <property type="entry name" value="Enolpyruvate_Tfrase_dom"/>
</dbReference>
<keyword evidence="1" id="KW-0808">Transferase</keyword>
<evidence type="ECO:0000313" key="3">
    <source>
        <dbReference type="EMBL" id="CAB4778611.1"/>
    </source>
</evidence>
<feature type="domain" description="Enolpyruvate transferase" evidence="2">
    <location>
        <begin position="3"/>
        <end position="58"/>
    </location>
</feature>
<dbReference type="EMBL" id="CAEZZT010000046">
    <property type="protein sequence ID" value="CAB4778611.1"/>
    <property type="molecule type" value="Genomic_DNA"/>
</dbReference>
<dbReference type="SUPFAM" id="SSF55205">
    <property type="entry name" value="EPT/RTPC-like"/>
    <property type="match status" value="1"/>
</dbReference>
<gene>
    <name evidence="3" type="ORF">UFOPK2918_00763</name>
</gene>
<proteinExistence type="predicted"/>
<reference evidence="3" key="1">
    <citation type="submission" date="2020-05" db="EMBL/GenBank/DDBJ databases">
        <authorList>
            <person name="Chiriac C."/>
            <person name="Salcher M."/>
            <person name="Ghai R."/>
            <person name="Kavagutti S V."/>
        </authorList>
    </citation>
    <scope>NUCLEOTIDE SEQUENCE</scope>
</reference>
<dbReference type="InterPro" id="IPR013792">
    <property type="entry name" value="RNA3'P_cycl/enolpyr_Trfase_a/b"/>
</dbReference>
<name>A0A6J6W142_9ZZZZ</name>
<evidence type="ECO:0000259" key="2">
    <source>
        <dbReference type="Pfam" id="PF00275"/>
    </source>
</evidence>
<dbReference type="Pfam" id="PF00275">
    <property type="entry name" value="EPSP_synthase"/>
    <property type="match status" value="1"/>
</dbReference>